<dbReference type="Pfam" id="PF26639">
    <property type="entry name" value="Het-6_barrel"/>
    <property type="match status" value="1"/>
</dbReference>
<dbReference type="PANTHER" id="PTHR24148">
    <property type="entry name" value="ANKYRIN REPEAT DOMAIN-CONTAINING PROTEIN 39 HOMOLOG-RELATED"/>
    <property type="match status" value="1"/>
</dbReference>
<gene>
    <name evidence="1" type="ORF">BU24DRAFT_360404</name>
</gene>
<evidence type="ECO:0008006" key="3">
    <source>
        <dbReference type="Google" id="ProtNLM"/>
    </source>
</evidence>
<evidence type="ECO:0000313" key="2">
    <source>
        <dbReference type="Proteomes" id="UP000799778"/>
    </source>
</evidence>
<dbReference type="AlphaFoldDB" id="A0A6A5X6L6"/>
<dbReference type="RefSeq" id="XP_033376881.1">
    <property type="nucleotide sequence ID" value="XM_033524101.1"/>
</dbReference>
<dbReference type="InterPro" id="IPR052895">
    <property type="entry name" value="HetReg/Transcr_Mod"/>
</dbReference>
<organism evidence="1 2">
    <name type="scientific">Aaosphaeria arxii CBS 175.79</name>
    <dbReference type="NCBI Taxonomy" id="1450172"/>
    <lineage>
        <taxon>Eukaryota</taxon>
        <taxon>Fungi</taxon>
        <taxon>Dikarya</taxon>
        <taxon>Ascomycota</taxon>
        <taxon>Pezizomycotina</taxon>
        <taxon>Dothideomycetes</taxon>
        <taxon>Pleosporomycetidae</taxon>
        <taxon>Pleosporales</taxon>
        <taxon>Pleosporales incertae sedis</taxon>
        <taxon>Aaosphaeria</taxon>
    </lineage>
</organism>
<sequence length="165" mass="18321">MDYGNFDNRLGAAARASIGGVEHGQNPQFVRIGEDRFIDAIILLSKGVNQIENKRILHEAQLFLASTVVKERLQENAAYSLRLGSEITRRSLGRLPFVTKKGHLALSSYHVQRGDVIALIKGAQVPFVLRCQKSGKYRIISEAYVDGIMDGEAVRNGEYSSFEIV</sequence>
<dbReference type="PANTHER" id="PTHR24148:SF64">
    <property type="entry name" value="HETEROKARYON INCOMPATIBILITY DOMAIN-CONTAINING PROTEIN"/>
    <property type="match status" value="1"/>
</dbReference>
<dbReference type="Proteomes" id="UP000799778">
    <property type="component" value="Unassembled WGS sequence"/>
</dbReference>
<dbReference type="EMBL" id="ML978083">
    <property type="protein sequence ID" value="KAF2008542.1"/>
    <property type="molecule type" value="Genomic_DNA"/>
</dbReference>
<dbReference type="OrthoDB" id="2157530at2759"/>
<keyword evidence="2" id="KW-1185">Reference proteome</keyword>
<name>A0A6A5X6L6_9PLEO</name>
<reference evidence="1" key="1">
    <citation type="journal article" date="2020" name="Stud. Mycol.">
        <title>101 Dothideomycetes genomes: a test case for predicting lifestyles and emergence of pathogens.</title>
        <authorList>
            <person name="Haridas S."/>
            <person name="Albert R."/>
            <person name="Binder M."/>
            <person name="Bloem J."/>
            <person name="Labutti K."/>
            <person name="Salamov A."/>
            <person name="Andreopoulos B."/>
            <person name="Baker S."/>
            <person name="Barry K."/>
            <person name="Bills G."/>
            <person name="Bluhm B."/>
            <person name="Cannon C."/>
            <person name="Castanera R."/>
            <person name="Culley D."/>
            <person name="Daum C."/>
            <person name="Ezra D."/>
            <person name="Gonzalez J."/>
            <person name="Henrissat B."/>
            <person name="Kuo A."/>
            <person name="Liang C."/>
            <person name="Lipzen A."/>
            <person name="Lutzoni F."/>
            <person name="Magnuson J."/>
            <person name="Mondo S."/>
            <person name="Nolan M."/>
            <person name="Ohm R."/>
            <person name="Pangilinan J."/>
            <person name="Park H.-J."/>
            <person name="Ramirez L."/>
            <person name="Alfaro M."/>
            <person name="Sun H."/>
            <person name="Tritt A."/>
            <person name="Yoshinaga Y."/>
            <person name="Zwiers L.-H."/>
            <person name="Turgeon B."/>
            <person name="Goodwin S."/>
            <person name="Spatafora J."/>
            <person name="Crous P."/>
            <person name="Grigoriev I."/>
        </authorList>
    </citation>
    <scope>NUCLEOTIDE SEQUENCE</scope>
    <source>
        <strain evidence="1">CBS 175.79</strain>
    </source>
</reference>
<protein>
    <recommendedName>
        <fullName evidence="3">Heterokaryon incompatibility protein 6, OR allele</fullName>
    </recommendedName>
</protein>
<dbReference type="GeneID" id="54281498"/>
<proteinExistence type="predicted"/>
<accession>A0A6A5X6L6</accession>
<evidence type="ECO:0000313" key="1">
    <source>
        <dbReference type="EMBL" id="KAF2008542.1"/>
    </source>
</evidence>